<protein>
    <submittedName>
        <fullName evidence="3">Fic/DOC family protein</fullName>
    </submittedName>
</protein>
<dbReference type="InterPro" id="IPR053737">
    <property type="entry name" value="Type_II_TA_Toxin"/>
</dbReference>
<accession>A0A1T4MXU6</accession>
<evidence type="ECO:0000313" key="3">
    <source>
        <dbReference type="EMBL" id="SJZ71822.1"/>
    </source>
</evidence>
<evidence type="ECO:0000313" key="4">
    <source>
        <dbReference type="Proteomes" id="UP000190102"/>
    </source>
</evidence>
<dbReference type="PANTHER" id="PTHR35810">
    <property type="entry name" value="CYTOPLASMIC PROTEIN-RELATED"/>
    <property type="match status" value="1"/>
</dbReference>
<evidence type="ECO:0000256" key="1">
    <source>
        <dbReference type="SAM" id="Coils"/>
    </source>
</evidence>
<dbReference type="Gene3D" id="1.20.120.1870">
    <property type="entry name" value="Fic/DOC protein, Fido domain"/>
    <property type="match status" value="1"/>
</dbReference>
<dbReference type="PANTHER" id="PTHR35810:SF1">
    <property type="entry name" value="CYTOPLASMIC PROTEIN"/>
    <property type="match status" value="1"/>
</dbReference>
<dbReference type="Pfam" id="PF02661">
    <property type="entry name" value="Fic"/>
    <property type="match status" value="1"/>
</dbReference>
<dbReference type="InterPro" id="IPR003812">
    <property type="entry name" value="Fido"/>
</dbReference>
<dbReference type="RefSeq" id="WP_078789758.1">
    <property type="nucleotide sequence ID" value="NZ_FUWR01000006.1"/>
</dbReference>
<dbReference type="Proteomes" id="UP000190102">
    <property type="component" value="Unassembled WGS sequence"/>
</dbReference>
<proteinExistence type="predicted"/>
<feature type="domain" description="Fido" evidence="2">
    <location>
        <begin position="183"/>
        <end position="321"/>
    </location>
</feature>
<keyword evidence="1" id="KW-0175">Coiled coil</keyword>
<feature type="coiled-coil region" evidence="1">
    <location>
        <begin position="120"/>
        <end position="147"/>
    </location>
</feature>
<dbReference type="OrthoDB" id="9802752at2"/>
<dbReference type="PROSITE" id="PS51459">
    <property type="entry name" value="FIDO"/>
    <property type="match status" value="1"/>
</dbReference>
<dbReference type="Pfam" id="PF13310">
    <property type="entry name" value="Virulence_RhuM"/>
    <property type="match status" value="1"/>
</dbReference>
<reference evidence="4" key="1">
    <citation type="submission" date="2017-02" db="EMBL/GenBank/DDBJ databases">
        <authorList>
            <person name="Varghese N."/>
            <person name="Submissions S."/>
        </authorList>
    </citation>
    <scope>NUCLEOTIDE SEQUENCE [LARGE SCALE GENOMIC DNA]</scope>
    <source>
        <strain evidence="4">ATCC BAA-34</strain>
    </source>
</reference>
<dbReference type="AlphaFoldDB" id="A0A1T4MXU6"/>
<name>A0A1T4MXU6_9BACT</name>
<organism evidence="3 4">
    <name type="scientific">Trichlorobacter thiogenes</name>
    <dbReference type="NCBI Taxonomy" id="115783"/>
    <lineage>
        <taxon>Bacteria</taxon>
        <taxon>Pseudomonadati</taxon>
        <taxon>Thermodesulfobacteriota</taxon>
        <taxon>Desulfuromonadia</taxon>
        <taxon>Geobacterales</taxon>
        <taxon>Geobacteraceae</taxon>
        <taxon>Trichlorobacter</taxon>
    </lineage>
</organism>
<dbReference type="STRING" id="115783.SAMN02745119_01443"/>
<dbReference type="EMBL" id="FUWR01000006">
    <property type="protein sequence ID" value="SJZ71822.1"/>
    <property type="molecule type" value="Genomic_DNA"/>
</dbReference>
<sequence length="327" mass="36707">MTDQTSNILIYQATDGKAMLEVKLDQETVWLTQKQMAMLFGKTVPTINEHIKNAFKESELEENSVIRNFRITATDGKQYDTAHYNLDVIISVGYRVKSQQGTRFRQWATKTLRDHLVKGYTLNQQRLQEQTEKLNDLRKTVTLLEQTIAQQEIGLEEAKGLLAVITDYAYALTTLDRYDHGTLSIGSTTQNSDYVLGYDEAISIVASMKGEFGGLFGLEKDDGFKSALATIYQTFGGKELYPSVEEKAANLLYFVVKNHAFSDGNKRIAAALFVYFLGGCNCLYRPDGGKRLADNALVALTLLIAESRPEEKDTIVKVVVNLINREN</sequence>
<keyword evidence="4" id="KW-1185">Reference proteome</keyword>
<dbReference type="InterPro" id="IPR011204">
    <property type="entry name" value="Virulence_RhuM-like"/>
</dbReference>
<evidence type="ECO:0000259" key="2">
    <source>
        <dbReference type="PROSITE" id="PS51459"/>
    </source>
</evidence>
<gene>
    <name evidence="3" type="ORF">SAMN02745119_01443</name>
</gene>